<evidence type="ECO:0008006" key="3">
    <source>
        <dbReference type="Google" id="ProtNLM"/>
    </source>
</evidence>
<reference evidence="1" key="1">
    <citation type="submission" date="2021-04" db="EMBL/GenBank/DDBJ databases">
        <title>First draft genome resource for Brassicaceae pathogens Fusarium oxysporum f. sp. raphani and Fusarium oxysporum f. sp. rapae.</title>
        <authorList>
            <person name="Asai S."/>
        </authorList>
    </citation>
    <scope>NUCLEOTIDE SEQUENCE</scope>
    <source>
        <strain evidence="1">Tf1208</strain>
    </source>
</reference>
<organism evidence="1 2">
    <name type="scientific">Fusarium oxysporum f. sp. rapae</name>
    <dbReference type="NCBI Taxonomy" id="485398"/>
    <lineage>
        <taxon>Eukaryota</taxon>
        <taxon>Fungi</taxon>
        <taxon>Dikarya</taxon>
        <taxon>Ascomycota</taxon>
        <taxon>Pezizomycotina</taxon>
        <taxon>Sordariomycetes</taxon>
        <taxon>Hypocreomycetidae</taxon>
        <taxon>Hypocreales</taxon>
        <taxon>Nectriaceae</taxon>
        <taxon>Fusarium</taxon>
        <taxon>Fusarium oxysporum species complex</taxon>
    </lineage>
</organism>
<protein>
    <recommendedName>
        <fullName evidence="3">Aminoglycoside phosphotransferase domain-containing protein</fullName>
    </recommendedName>
</protein>
<name>A0A8J5UFK5_FUSOX</name>
<accession>A0A8J5UFK5</accession>
<dbReference type="Proteomes" id="UP000694050">
    <property type="component" value="Unassembled WGS sequence"/>
</dbReference>
<dbReference type="AlphaFoldDB" id="A0A8J5UFK5"/>
<gene>
    <name evidence="1" type="ORF">Forpe1208_v003352</name>
</gene>
<dbReference type="EMBL" id="JAELUQ010000002">
    <property type="protein sequence ID" value="KAG7419962.1"/>
    <property type="molecule type" value="Genomic_DNA"/>
</dbReference>
<evidence type="ECO:0000313" key="2">
    <source>
        <dbReference type="Proteomes" id="UP000694050"/>
    </source>
</evidence>
<proteinExistence type="predicted"/>
<evidence type="ECO:0000313" key="1">
    <source>
        <dbReference type="EMBL" id="KAG7419962.1"/>
    </source>
</evidence>
<comment type="caution">
    <text evidence="1">The sequence shown here is derived from an EMBL/GenBank/DDBJ whole genome shotgun (WGS) entry which is preliminary data.</text>
</comment>
<sequence length="119" mass="13766">MNNMFQLSTFPLQLAKQNRLTKFGFCDDDWSASSEHSSATLPSPNNSGSFRLWSNDFRPVDVLVNDENDVLGAIDWEFAYVGPSQFILDPPWWLLLDVPEMWDDGIEDWASTYERRLET</sequence>